<sequence length="245" mass="28360">MPGNTYYWNSAEFESDESLTNNFPKTPYVDPWDLENYAYIREHLDSLELNSDTSSFGEPVEASSFYYAPNFDSLIESEYGTAKYAEIEEIYDQDAKHFNEGDKKLEGLYGVPSLGLNYGKPRRWRYLTLRFDREVSHNKPDIVIINKLDKHAVIIDVAVPLSTNIIKTENEKRRKYEALAIEMMAIWNLTKIYITPIVISATGVISCKFESYLTSLNLNPKLFVIIQRAVLLQTCHIVRKFFNLN</sequence>
<gene>
    <name evidence="1" type="ORF">RI129_005743</name>
</gene>
<dbReference type="Proteomes" id="UP001329430">
    <property type="component" value="Chromosome 4"/>
</dbReference>
<comment type="caution">
    <text evidence="1">The sequence shown here is derived from an EMBL/GenBank/DDBJ whole genome shotgun (WGS) entry which is preliminary data.</text>
</comment>
<name>A0AAN7VCT2_9COLE</name>
<dbReference type="AlphaFoldDB" id="A0AAN7VCT2"/>
<protein>
    <submittedName>
        <fullName evidence="1">Uncharacterized protein</fullName>
    </submittedName>
</protein>
<reference evidence="1 2" key="1">
    <citation type="journal article" date="2024" name="Insects">
        <title>An Improved Chromosome-Level Genome Assembly of the Firefly Pyrocoelia pectoralis.</title>
        <authorList>
            <person name="Fu X."/>
            <person name="Meyer-Rochow V.B."/>
            <person name="Ballantyne L."/>
            <person name="Zhu X."/>
        </authorList>
    </citation>
    <scope>NUCLEOTIDE SEQUENCE [LARGE SCALE GENOMIC DNA]</scope>
    <source>
        <strain evidence="1">XCY_ONT2</strain>
    </source>
</reference>
<accession>A0AAN7VCT2</accession>
<evidence type="ECO:0000313" key="1">
    <source>
        <dbReference type="EMBL" id="KAK5644443.1"/>
    </source>
</evidence>
<dbReference type="EMBL" id="JAVRBK010000004">
    <property type="protein sequence ID" value="KAK5644443.1"/>
    <property type="molecule type" value="Genomic_DNA"/>
</dbReference>
<proteinExistence type="predicted"/>
<evidence type="ECO:0000313" key="2">
    <source>
        <dbReference type="Proteomes" id="UP001329430"/>
    </source>
</evidence>
<organism evidence="1 2">
    <name type="scientific">Pyrocoelia pectoralis</name>
    <dbReference type="NCBI Taxonomy" id="417401"/>
    <lineage>
        <taxon>Eukaryota</taxon>
        <taxon>Metazoa</taxon>
        <taxon>Ecdysozoa</taxon>
        <taxon>Arthropoda</taxon>
        <taxon>Hexapoda</taxon>
        <taxon>Insecta</taxon>
        <taxon>Pterygota</taxon>
        <taxon>Neoptera</taxon>
        <taxon>Endopterygota</taxon>
        <taxon>Coleoptera</taxon>
        <taxon>Polyphaga</taxon>
        <taxon>Elateriformia</taxon>
        <taxon>Elateroidea</taxon>
        <taxon>Lampyridae</taxon>
        <taxon>Lampyrinae</taxon>
        <taxon>Pyrocoelia</taxon>
    </lineage>
</organism>
<keyword evidence="2" id="KW-1185">Reference proteome</keyword>